<dbReference type="RefSeq" id="XP_005779367.1">
    <property type="nucleotide sequence ID" value="XM_005779310.1"/>
</dbReference>
<keyword evidence="2" id="KW-1185">Reference proteome</keyword>
<dbReference type="Proteomes" id="UP000013827">
    <property type="component" value="Unassembled WGS sequence"/>
</dbReference>
<dbReference type="EnsemblProtists" id="EOD26938">
    <property type="protein sequence ID" value="EOD26938"/>
    <property type="gene ID" value="EMIHUDRAFT_236236"/>
</dbReference>
<dbReference type="PaxDb" id="2903-EOD26938"/>
<protein>
    <submittedName>
        <fullName evidence="1">Uncharacterized protein</fullName>
    </submittedName>
</protein>
<name>A0A0D3JTV3_EMIH1</name>
<evidence type="ECO:0000313" key="1">
    <source>
        <dbReference type="EnsemblProtists" id="EOD26938"/>
    </source>
</evidence>
<reference evidence="1" key="2">
    <citation type="submission" date="2024-10" db="UniProtKB">
        <authorList>
            <consortium name="EnsemblProtists"/>
        </authorList>
    </citation>
    <scope>IDENTIFICATION</scope>
</reference>
<proteinExistence type="predicted"/>
<organism evidence="1 2">
    <name type="scientific">Emiliania huxleyi (strain CCMP1516)</name>
    <dbReference type="NCBI Taxonomy" id="280463"/>
    <lineage>
        <taxon>Eukaryota</taxon>
        <taxon>Haptista</taxon>
        <taxon>Haptophyta</taxon>
        <taxon>Prymnesiophyceae</taxon>
        <taxon>Isochrysidales</taxon>
        <taxon>Noelaerhabdaceae</taxon>
        <taxon>Emiliania</taxon>
    </lineage>
</organism>
<dbReference type="GeneID" id="17272483"/>
<accession>A0A0D3JTV3</accession>
<dbReference type="HOGENOM" id="CLU_1334035_0_0_1"/>
<dbReference type="KEGG" id="ehx:EMIHUDRAFT_236236"/>
<evidence type="ECO:0000313" key="2">
    <source>
        <dbReference type="Proteomes" id="UP000013827"/>
    </source>
</evidence>
<reference evidence="2" key="1">
    <citation type="journal article" date="2013" name="Nature">
        <title>Pan genome of the phytoplankton Emiliania underpins its global distribution.</title>
        <authorList>
            <person name="Read B.A."/>
            <person name="Kegel J."/>
            <person name="Klute M.J."/>
            <person name="Kuo A."/>
            <person name="Lefebvre S.C."/>
            <person name="Maumus F."/>
            <person name="Mayer C."/>
            <person name="Miller J."/>
            <person name="Monier A."/>
            <person name="Salamov A."/>
            <person name="Young J."/>
            <person name="Aguilar M."/>
            <person name="Claverie J.M."/>
            <person name="Frickenhaus S."/>
            <person name="Gonzalez K."/>
            <person name="Herman E.K."/>
            <person name="Lin Y.C."/>
            <person name="Napier J."/>
            <person name="Ogata H."/>
            <person name="Sarno A.F."/>
            <person name="Shmutz J."/>
            <person name="Schroeder D."/>
            <person name="de Vargas C."/>
            <person name="Verret F."/>
            <person name="von Dassow P."/>
            <person name="Valentin K."/>
            <person name="Van de Peer Y."/>
            <person name="Wheeler G."/>
            <person name="Dacks J.B."/>
            <person name="Delwiche C.F."/>
            <person name="Dyhrman S.T."/>
            <person name="Glockner G."/>
            <person name="John U."/>
            <person name="Richards T."/>
            <person name="Worden A.Z."/>
            <person name="Zhang X."/>
            <person name="Grigoriev I.V."/>
            <person name="Allen A.E."/>
            <person name="Bidle K."/>
            <person name="Borodovsky M."/>
            <person name="Bowler C."/>
            <person name="Brownlee C."/>
            <person name="Cock J.M."/>
            <person name="Elias M."/>
            <person name="Gladyshev V.N."/>
            <person name="Groth M."/>
            <person name="Guda C."/>
            <person name="Hadaegh A."/>
            <person name="Iglesias-Rodriguez M.D."/>
            <person name="Jenkins J."/>
            <person name="Jones B.M."/>
            <person name="Lawson T."/>
            <person name="Leese F."/>
            <person name="Lindquist E."/>
            <person name="Lobanov A."/>
            <person name="Lomsadze A."/>
            <person name="Malik S.B."/>
            <person name="Marsh M.E."/>
            <person name="Mackinder L."/>
            <person name="Mock T."/>
            <person name="Mueller-Roeber B."/>
            <person name="Pagarete A."/>
            <person name="Parker M."/>
            <person name="Probert I."/>
            <person name="Quesneville H."/>
            <person name="Raines C."/>
            <person name="Rensing S.A."/>
            <person name="Riano-Pachon D.M."/>
            <person name="Richier S."/>
            <person name="Rokitta S."/>
            <person name="Shiraiwa Y."/>
            <person name="Soanes D.M."/>
            <person name="van der Giezen M."/>
            <person name="Wahlund T.M."/>
            <person name="Williams B."/>
            <person name="Wilson W."/>
            <person name="Wolfe G."/>
            <person name="Wurch L.L."/>
        </authorList>
    </citation>
    <scope>NUCLEOTIDE SEQUENCE</scope>
</reference>
<sequence>MTALQVLQARHIGDNKGIRRERAIDIDVDPADSTDVDVISSAATALSLDDTMGHIAPHCPTRIATTTTANPAQPTTDTEKKLDTDAMADKMADKIAGKMISSMQPILEKQGELLAMFAAGRGQATPARRRVSFGGGEEAAEVETVDLGAAASSSGGHAAVEDDEEAIAAAEAAAAIEAIEKARISGAAAGKPFKVPRANAAKRART</sequence>
<dbReference type="AlphaFoldDB" id="A0A0D3JTV3"/>